<keyword evidence="1" id="KW-0645">Protease</keyword>
<comment type="caution">
    <text evidence="8">The sequence shown here is derived from an EMBL/GenBank/DDBJ whole genome shotgun (WGS) entry which is preliminary data.</text>
</comment>
<dbReference type="InterPro" id="IPR037518">
    <property type="entry name" value="MPN"/>
</dbReference>
<keyword evidence="3" id="KW-0378">Hydrolase</keyword>
<keyword evidence="5" id="KW-0482">Metalloprotease</keyword>
<dbReference type="PROSITE" id="PS01302">
    <property type="entry name" value="UPF0758"/>
    <property type="match status" value="1"/>
</dbReference>
<dbReference type="Gene3D" id="3.40.140.10">
    <property type="entry name" value="Cytidine Deaminase, domain 2"/>
    <property type="match status" value="1"/>
</dbReference>
<dbReference type="InterPro" id="IPR010994">
    <property type="entry name" value="RuvA_2-like"/>
</dbReference>
<evidence type="ECO:0000256" key="2">
    <source>
        <dbReference type="ARBA" id="ARBA00022723"/>
    </source>
</evidence>
<dbReference type="EMBL" id="CAKLPZ010000003">
    <property type="protein sequence ID" value="CAH1001606.1"/>
    <property type="molecule type" value="Genomic_DNA"/>
</dbReference>
<dbReference type="Pfam" id="PF04002">
    <property type="entry name" value="RadC"/>
    <property type="match status" value="1"/>
</dbReference>
<dbReference type="NCBIfam" id="TIGR00608">
    <property type="entry name" value="radc"/>
    <property type="match status" value="1"/>
</dbReference>
<keyword evidence="9" id="KW-1185">Reference proteome</keyword>
<evidence type="ECO:0000256" key="4">
    <source>
        <dbReference type="ARBA" id="ARBA00022833"/>
    </source>
</evidence>
<sequence>MTKPPYPPAALRICDLAEDEQPREKLLARGPRALTDAEVLAILIRNGTQGTSALDLARRVLLSTGHDLHELARREVQDLTRISGIGKVKAMQLIAALELGRRREASLTRAAPTLSNSESCFRYLRPLLSDLYHEEFHLLCLNRANQLLGAHLISRGGTTGTVADAKTIFRTALQHGSVTSLVLAHNHPSGQTQPSSADIRLTRKLSRAARDLDMHVLDHLILAGQTYYSFADHQLLERSE</sequence>
<keyword evidence="4" id="KW-0862">Zinc</keyword>
<dbReference type="InterPro" id="IPR046778">
    <property type="entry name" value="UPF0758_N"/>
</dbReference>
<dbReference type="Pfam" id="PF20582">
    <property type="entry name" value="UPF0758_N"/>
    <property type="match status" value="1"/>
</dbReference>
<dbReference type="InterPro" id="IPR001405">
    <property type="entry name" value="UPF0758"/>
</dbReference>
<dbReference type="PROSITE" id="PS50249">
    <property type="entry name" value="MPN"/>
    <property type="match status" value="1"/>
</dbReference>
<evidence type="ECO:0000256" key="6">
    <source>
        <dbReference type="RuleBase" id="RU003797"/>
    </source>
</evidence>
<evidence type="ECO:0000256" key="3">
    <source>
        <dbReference type="ARBA" id="ARBA00022801"/>
    </source>
</evidence>
<gene>
    <name evidence="8" type="ORF">LEM8419_02511</name>
</gene>
<evidence type="ECO:0000313" key="8">
    <source>
        <dbReference type="EMBL" id="CAH1001606.1"/>
    </source>
</evidence>
<proteinExistence type="inferred from homology"/>
<dbReference type="CDD" id="cd08071">
    <property type="entry name" value="MPN_DUF2466"/>
    <property type="match status" value="1"/>
</dbReference>
<dbReference type="NCBIfam" id="NF000642">
    <property type="entry name" value="PRK00024.1"/>
    <property type="match status" value="1"/>
</dbReference>
<organism evidence="8 9">
    <name type="scientific">Neolewinella maritima</name>
    <dbReference type="NCBI Taxonomy" id="1383882"/>
    <lineage>
        <taxon>Bacteria</taxon>
        <taxon>Pseudomonadati</taxon>
        <taxon>Bacteroidota</taxon>
        <taxon>Saprospiria</taxon>
        <taxon>Saprospirales</taxon>
        <taxon>Lewinellaceae</taxon>
        <taxon>Neolewinella</taxon>
    </lineage>
</organism>
<name>A0ABM9B2N8_9BACT</name>
<dbReference type="PANTHER" id="PTHR30471">
    <property type="entry name" value="DNA REPAIR PROTEIN RADC"/>
    <property type="match status" value="1"/>
</dbReference>
<protein>
    <recommendedName>
        <fullName evidence="7">MPN domain-containing protein</fullName>
    </recommendedName>
</protein>
<evidence type="ECO:0000259" key="7">
    <source>
        <dbReference type="PROSITE" id="PS50249"/>
    </source>
</evidence>
<evidence type="ECO:0000256" key="1">
    <source>
        <dbReference type="ARBA" id="ARBA00022670"/>
    </source>
</evidence>
<dbReference type="PANTHER" id="PTHR30471:SF3">
    <property type="entry name" value="UPF0758 PROTEIN YEES-RELATED"/>
    <property type="match status" value="1"/>
</dbReference>
<dbReference type="RefSeq" id="WP_238751455.1">
    <property type="nucleotide sequence ID" value="NZ_CAKLPZ010000003.1"/>
</dbReference>
<dbReference type="InterPro" id="IPR025657">
    <property type="entry name" value="RadC_JAB"/>
</dbReference>
<dbReference type="InterPro" id="IPR020891">
    <property type="entry name" value="UPF0758_CS"/>
</dbReference>
<evidence type="ECO:0000313" key="9">
    <source>
        <dbReference type="Proteomes" id="UP000837803"/>
    </source>
</evidence>
<dbReference type="Proteomes" id="UP000837803">
    <property type="component" value="Unassembled WGS sequence"/>
</dbReference>
<dbReference type="SUPFAM" id="SSF47781">
    <property type="entry name" value="RuvA domain 2-like"/>
    <property type="match status" value="1"/>
</dbReference>
<evidence type="ECO:0000256" key="5">
    <source>
        <dbReference type="ARBA" id="ARBA00023049"/>
    </source>
</evidence>
<comment type="similarity">
    <text evidence="6">Belongs to the UPF0758 family.</text>
</comment>
<accession>A0ABM9B2N8</accession>
<reference evidence="8" key="1">
    <citation type="submission" date="2021-12" db="EMBL/GenBank/DDBJ databases">
        <authorList>
            <person name="Rodrigo-Torres L."/>
            <person name="Arahal R. D."/>
            <person name="Lucena T."/>
        </authorList>
    </citation>
    <scope>NUCLEOTIDE SEQUENCE</scope>
    <source>
        <strain evidence="8">CECT 8419</strain>
    </source>
</reference>
<keyword evidence="2" id="KW-0479">Metal-binding</keyword>
<feature type="domain" description="MPN" evidence="7">
    <location>
        <begin position="113"/>
        <end position="236"/>
    </location>
</feature>